<feature type="region of interest" description="Disordered" evidence="4">
    <location>
        <begin position="204"/>
        <end position="230"/>
    </location>
</feature>
<keyword evidence="1" id="KW-0547">Nucleotide-binding</keyword>
<dbReference type="PANTHER" id="PTHR14950:SF37">
    <property type="entry name" value="ENDORIBONUCLEASE DICER"/>
    <property type="match status" value="1"/>
</dbReference>
<evidence type="ECO:0000256" key="2">
    <source>
        <dbReference type="ARBA" id="ARBA00022801"/>
    </source>
</evidence>
<dbReference type="SMART" id="SM00949">
    <property type="entry name" value="PAZ"/>
    <property type="match status" value="1"/>
</dbReference>
<sequence>MLFNPDASSNNYLIVPTIKVPWRCRDALVHATRINPSTSTWLRVCHYLNPTSAFPGSEYATFEEYYLRKCGIQIQNLTQNLLDVDHTSARLNFLTPRYVNRKELCAIHPFPASLWRKALDLPCILYRVNALLLADQIRRTVAVTLNLGKTSKWPPLNFGWSLSDVLKKSREEERRKQEEKLKLLEQKAEEKLQELQIVEIVQDGPAEGEAESKSESTAGDSDGEQAPNGNRWIEIGTWCNEMAESAQCAAANSMWGGLRIEFTGDHQAEAVEDEPEESKAFHLFGDSKAWKIEDDSELTERLRKDFHRACAKNRERILSSKILVKSGETFQKNSNRTKCTEANFKMKLDSYDFNKLLIDVLKYLNRQMFPWTKQMGTDAMRQEDWRSVLTSSPTWTSTQVPALTCCCKL</sequence>
<dbReference type="GO" id="GO:0070578">
    <property type="term" value="C:RISC-loading complex"/>
    <property type="evidence" value="ECO:0007669"/>
    <property type="project" value="TreeGrafter"/>
</dbReference>
<organism evidence="6 7">
    <name type="scientific">Aromia moschata</name>
    <dbReference type="NCBI Taxonomy" id="1265417"/>
    <lineage>
        <taxon>Eukaryota</taxon>
        <taxon>Metazoa</taxon>
        <taxon>Ecdysozoa</taxon>
        <taxon>Arthropoda</taxon>
        <taxon>Hexapoda</taxon>
        <taxon>Insecta</taxon>
        <taxon>Pterygota</taxon>
        <taxon>Neoptera</taxon>
        <taxon>Endopterygota</taxon>
        <taxon>Coleoptera</taxon>
        <taxon>Polyphaga</taxon>
        <taxon>Cucujiformia</taxon>
        <taxon>Chrysomeloidea</taxon>
        <taxon>Cerambycidae</taxon>
        <taxon>Cerambycinae</taxon>
        <taxon>Callichromatini</taxon>
        <taxon>Aromia</taxon>
    </lineage>
</organism>
<dbReference type="GO" id="GO:0003723">
    <property type="term" value="F:RNA binding"/>
    <property type="evidence" value="ECO:0007669"/>
    <property type="project" value="InterPro"/>
</dbReference>
<dbReference type="GO" id="GO:0004530">
    <property type="term" value="F:deoxyribonuclease I activity"/>
    <property type="evidence" value="ECO:0007669"/>
    <property type="project" value="TreeGrafter"/>
</dbReference>
<evidence type="ECO:0000256" key="3">
    <source>
        <dbReference type="SAM" id="Coils"/>
    </source>
</evidence>
<dbReference type="GO" id="GO:0000166">
    <property type="term" value="F:nucleotide binding"/>
    <property type="evidence" value="ECO:0007669"/>
    <property type="project" value="UniProtKB-KW"/>
</dbReference>
<dbReference type="GO" id="GO:0031054">
    <property type="term" value="P:pre-miRNA processing"/>
    <property type="evidence" value="ECO:0007669"/>
    <property type="project" value="TreeGrafter"/>
</dbReference>
<evidence type="ECO:0000313" key="6">
    <source>
        <dbReference type="EMBL" id="KAJ8955484.1"/>
    </source>
</evidence>
<reference evidence="6" key="1">
    <citation type="journal article" date="2023" name="Insect Mol. Biol.">
        <title>Genome sequencing provides insights into the evolution of gene families encoding plant cell wall-degrading enzymes in longhorned beetles.</title>
        <authorList>
            <person name="Shin N.R."/>
            <person name="Okamura Y."/>
            <person name="Kirsch R."/>
            <person name="Pauchet Y."/>
        </authorList>
    </citation>
    <scope>NUCLEOTIDE SEQUENCE</scope>
    <source>
        <strain evidence="6">AMC_N1</strain>
    </source>
</reference>
<evidence type="ECO:0000256" key="4">
    <source>
        <dbReference type="SAM" id="MobiDB-lite"/>
    </source>
</evidence>
<gene>
    <name evidence="6" type="ORF">NQ318_003585</name>
</gene>
<evidence type="ECO:0000256" key="1">
    <source>
        <dbReference type="ARBA" id="ARBA00022741"/>
    </source>
</evidence>
<dbReference type="Gene3D" id="2.170.260.10">
    <property type="entry name" value="paz domain"/>
    <property type="match status" value="1"/>
</dbReference>
<dbReference type="GO" id="GO:0004525">
    <property type="term" value="F:ribonuclease III activity"/>
    <property type="evidence" value="ECO:0007669"/>
    <property type="project" value="TreeGrafter"/>
</dbReference>
<feature type="domain" description="PAZ" evidence="5">
    <location>
        <begin position="1"/>
        <end position="109"/>
    </location>
</feature>
<comment type="caution">
    <text evidence="6">The sequence shown here is derived from an EMBL/GenBank/DDBJ whole genome shotgun (WGS) entry which is preliminary data.</text>
</comment>
<accession>A0AAV8YWG0</accession>
<dbReference type="PANTHER" id="PTHR14950">
    <property type="entry name" value="DICER-RELATED"/>
    <property type="match status" value="1"/>
</dbReference>
<protein>
    <recommendedName>
        <fullName evidence="5">PAZ domain-containing protein</fullName>
    </recommendedName>
</protein>
<proteinExistence type="predicted"/>
<dbReference type="Proteomes" id="UP001162162">
    <property type="component" value="Unassembled WGS sequence"/>
</dbReference>
<dbReference type="PROSITE" id="PS50821">
    <property type="entry name" value="PAZ"/>
    <property type="match status" value="1"/>
</dbReference>
<dbReference type="GO" id="GO:0006309">
    <property type="term" value="P:apoptotic DNA fragmentation"/>
    <property type="evidence" value="ECO:0007669"/>
    <property type="project" value="TreeGrafter"/>
</dbReference>
<name>A0AAV8YWG0_9CUCU</name>
<evidence type="ECO:0000259" key="5">
    <source>
        <dbReference type="PROSITE" id="PS50821"/>
    </source>
</evidence>
<dbReference type="GO" id="GO:0030422">
    <property type="term" value="P:siRNA processing"/>
    <property type="evidence" value="ECO:0007669"/>
    <property type="project" value="TreeGrafter"/>
</dbReference>
<evidence type="ECO:0000313" key="7">
    <source>
        <dbReference type="Proteomes" id="UP001162162"/>
    </source>
</evidence>
<dbReference type="GO" id="GO:0005737">
    <property type="term" value="C:cytoplasm"/>
    <property type="evidence" value="ECO:0007669"/>
    <property type="project" value="TreeGrafter"/>
</dbReference>
<keyword evidence="2" id="KW-0378">Hydrolase</keyword>
<feature type="coiled-coil region" evidence="3">
    <location>
        <begin position="166"/>
        <end position="201"/>
    </location>
</feature>
<dbReference type="GO" id="GO:0005634">
    <property type="term" value="C:nucleus"/>
    <property type="evidence" value="ECO:0007669"/>
    <property type="project" value="TreeGrafter"/>
</dbReference>
<dbReference type="EMBL" id="JAPWTK010000038">
    <property type="protein sequence ID" value="KAJ8955484.1"/>
    <property type="molecule type" value="Genomic_DNA"/>
</dbReference>
<dbReference type="AlphaFoldDB" id="A0AAV8YWG0"/>
<keyword evidence="7" id="KW-1185">Reference proteome</keyword>
<dbReference type="InterPro" id="IPR003100">
    <property type="entry name" value="PAZ_dom"/>
</dbReference>
<keyword evidence="3" id="KW-0175">Coiled coil</keyword>